<keyword evidence="7" id="KW-1185">Reference proteome</keyword>
<evidence type="ECO:0000256" key="3">
    <source>
        <dbReference type="ARBA" id="ARBA00038050"/>
    </source>
</evidence>
<dbReference type="PANTHER" id="PTHR12649">
    <property type="entry name" value="PEPTIDYL-TRNA HYDROLASE 2"/>
    <property type="match status" value="1"/>
</dbReference>
<dbReference type="Pfam" id="PF01981">
    <property type="entry name" value="PTH2"/>
    <property type="match status" value="1"/>
</dbReference>
<dbReference type="InterPro" id="IPR015940">
    <property type="entry name" value="UBA"/>
</dbReference>
<dbReference type="NCBIfam" id="TIGR00283">
    <property type="entry name" value="arch_pth2"/>
    <property type="match status" value="1"/>
</dbReference>
<evidence type="ECO:0000313" key="7">
    <source>
        <dbReference type="Proteomes" id="UP000887540"/>
    </source>
</evidence>
<comment type="similarity">
    <text evidence="3">Belongs to the PTH2 family.</text>
</comment>
<feature type="region of interest" description="Disordered" evidence="5">
    <location>
        <begin position="230"/>
        <end position="250"/>
    </location>
</feature>
<evidence type="ECO:0000313" key="8">
    <source>
        <dbReference type="WBParaSite" id="ACRNAN_scaffold3793.g31713.t1"/>
    </source>
</evidence>
<accession>A0A914DTE8</accession>
<dbReference type="EC" id="3.1.1.29" evidence="1"/>
<dbReference type="PANTHER" id="PTHR12649:SF11">
    <property type="entry name" value="PEPTIDYL-TRNA HYDROLASE 2, MITOCHONDRIAL"/>
    <property type="match status" value="1"/>
</dbReference>
<keyword evidence="2" id="KW-0378">Hydrolase</keyword>
<evidence type="ECO:0000256" key="5">
    <source>
        <dbReference type="SAM" id="MobiDB-lite"/>
    </source>
</evidence>
<feature type="compositionally biased region" description="Low complexity" evidence="5">
    <location>
        <begin position="26"/>
        <end position="38"/>
    </location>
</feature>
<dbReference type="InterPro" id="IPR002833">
    <property type="entry name" value="PTH2"/>
</dbReference>
<dbReference type="Pfam" id="PF22562">
    <property type="entry name" value="UBA_7"/>
    <property type="match status" value="1"/>
</dbReference>
<dbReference type="InterPro" id="IPR023476">
    <property type="entry name" value="Pep_tRNA_hydro_II_dom_sf"/>
</dbReference>
<dbReference type="Proteomes" id="UP000887540">
    <property type="component" value="Unplaced"/>
</dbReference>
<name>A0A914DTE8_9BILA</name>
<dbReference type="Gene3D" id="3.40.1490.10">
    <property type="entry name" value="Bit1"/>
    <property type="match status" value="1"/>
</dbReference>
<evidence type="ECO:0000256" key="1">
    <source>
        <dbReference type="ARBA" id="ARBA00013260"/>
    </source>
</evidence>
<feature type="compositionally biased region" description="Low complexity" evidence="5">
    <location>
        <begin position="47"/>
        <end position="69"/>
    </location>
</feature>
<evidence type="ECO:0000256" key="4">
    <source>
        <dbReference type="ARBA" id="ARBA00048707"/>
    </source>
</evidence>
<dbReference type="SUPFAM" id="SSF46934">
    <property type="entry name" value="UBA-like"/>
    <property type="match status" value="1"/>
</dbReference>
<protein>
    <recommendedName>
        <fullName evidence="1">peptidyl-tRNA hydrolase</fullName>
        <ecNumber evidence="1">3.1.1.29</ecNumber>
    </recommendedName>
</protein>
<sequence length="383" mass="40324">MNNPFEENPSIPSAPADFDNPPEPNSPSSSTQATAASSVGRLTDFEVSSSTLSDLPSASSVSALVADPATPSCTSSQEVSDPVVSRPHFSIGVVAASAQSSSNDLELEDISAEVPFEPSNNKVPAFEDIVSSTSSSSANRPNLGTHNRPAFELPSALEPETFVAPEPEASSSSAHPSDPVKPPAVNPVLLSQVLELGFAEYIAEVAIRRTGGVGVEQAINWIIDHSNASDIEDEDDDMGANESTPATSNNAPNDFFGSLLRAAIPRTHKMVFVANMSLKMGVGKLAAQVGHATLGVYRTAMKTQEGQAAIEAWRRHGEVKIVVKGNSTEHLLDLFKVAKDLNLHAYLVQDAGYTQIPAGSRTVLGIFGPQEVVDQVTGSLKLL</sequence>
<organism evidence="7 8">
    <name type="scientific">Acrobeloides nanus</name>
    <dbReference type="NCBI Taxonomy" id="290746"/>
    <lineage>
        <taxon>Eukaryota</taxon>
        <taxon>Metazoa</taxon>
        <taxon>Ecdysozoa</taxon>
        <taxon>Nematoda</taxon>
        <taxon>Chromadorea</taxon>
        <taxon>Rhabditida</taxon>
        <taxon>Tylenchina</taxon>
        <taxon>Cephalobomorpha</taxon>
        <taxon>Cephaloboidea</taxon>
        <taxon>Cephalobidae</taxon>
        <taxon>Acrobeloides</taxon>
    </lineage>
</organism>
<dbReference type="FunFam" id="3.40.1490.10:FF:000002">
    <property type="entry name" value="Peptidyl-tRNA hydrolase 2, mitochondrial"/>
    <property type="match status" value="1"/>
</dbReference>
<comment type="catalytic activity">
    <reaction evidence="4">
        <text>an N-acyl-L-alpha-aminoacyl-tRNA + H2O = an N-acyl-L-amino acid + a tRNA + H(+)</text>
        <dbReference type="Rhea" id="RHEA:54448"/>
        <dbReference type="Rhea" id="RHEA-COMP:10123"/>
        <dbReference type="Rhea" id="RHEA-COMP:13883"/>
        <dbReference type="ChEBI" id="CHEBI:15377"/>
        <dbReference type="ChEBI" id="CHEBI:15378"/>
        <dbReference type="ChEBI" id="CHEBI:59874"/>
        <dbReference type="ChEBI" id="CHEBI:78442"/>
        <dbReference type="ChEBI" id="CHEBI:138191"/>
        <dbReference type="EC" id="3.1.1.29"/>
    </reaction>
</comment>
<dbReference type="GO" id="GO:0004045">
    <property type="term" value="F:peptidyl-tRNA hydrolase activity"/>
    <property type="evidence" value="ECO:0007669"/>
    <property type="project" value="UniProtKB-EC"/>
</dbReference>
<dbReference type="SUPFAM" id="SSF102462">
    <property type="entry name" value="Peptidyl-tRNA hydrolase II"/>
    <property type="match status" value="1"/>
</dbReference>
<dbReference type="AlphaFoldDB" id="A0A914DTE8"/>
<dbReference type="CDD" id="cd02430">
    <property type="entry name" value="PTH2"/>
    <property type="match status" value="1"/>
</dbReference>
<dbReference type="WBParaSite" id="ACRNAN_scaffold3793.g31713.t1">
    <property type="protein sequence ID" value="ACRNAN_scaffold3793.g31713.t1"/>
    <property type="gene ID" value="ACRNAN_scaffold3793.g31713"/>
</dbReference>
<reference evidence="8" key="1">
    <citation type="submission" date="2022-11" db="UniProtKB">
        <authorList>
            <consortium name="WormBaseParasite"/>
        </authorList>
    </citation>
    <scope>IDENTIFICATION</scope>
</reference>
<evidence type="ECO:0000259" key="6">
    <source>
        <dbReference type="PROSITE" id="PS50030"/>
    </source>
</evidence>
<feature type="domain" description="UBA" evidence="6">
    <location>
        <begin position="184"/>
        <end position="225"/>
    </location>
</feature>
<feature type="region of interest" description="Disordered" evidence="5">
    <location>
        <begin position="130"/>
        <end position="150"/>
    </location>
</feature>
<proteinExistence type="inferred from homology"/>
<dbReference type="GO" id="GO:0005829">
    <property type="term" value="C:cytosol"/>
    <property type="evidence" value="ECO:0007669"/>
    <property type="project" value="TreeGrafter"/>
</dbReference>
<feature type="region of interest" description="Disordered" evidence="5">
    <location>
        <begin position="1"/>
        <end position="83"/>
    </location>
</feature>
<feature type="compositionally biased region" description="Acidic residues" evidence="5">
    <location>
        <begin position="230"/>
        <end position="239"/>
    </location>
</feature>
<dbReference type="PROSITE" id="PS50030">
    <property type="entry name" value="UBA"/>
    <property type="match status" value="1"/>
</dbReference>
<dbReference type="InterPro" id="IPR009060">
    <property type="entry name" value="UBA-like_sf"/>
</dbReference>
<feature type="compositionally biased region" description="Polar residues" evidence="5">
    <location>
        <begin position="241"/>
        <end position="250"/>
    </location>
</feature>
<evidence type="ECO:0000256" key="2">
    <source>
        <dbReference type="ARBA" id="ARBA00022801"/>
    </source>
</evidence>
<dbReference type="Gene3D" id="1.10.8.10">
    <property type="entry name" value="DNA helicase RuvA subunit, C-terminal domain"/>
    <property type="match status" value="1"/>
</dbReference>